<keyword evidence="1" id="KW-0732">Signal</keyword>
<reference evidence="2 3" key="1">
    <citation type="submission" date="2024-08" db="EMBL/GenBank/DDBJ databases">
        <title>Gnathostoma spinigerum genome.</title>
        <authorList>
            <person name="Gonzalez-Bertolin B."/>
            <person name="Monzon S."/>
            <person name="Zaballos A."/>
            <person name="Jimenez P."/>
            <person name="Dekumyoy P."/>
            <person name="Varona S."/>
            <person name="Cuesta I."/>
            <person name="Sumanam S."/>
            <person name="Adisakwattana P."/>
            <person name="Gasser R.B."/>
            <person name="Hernandez-Gonzalez A."/>
            <person name="Young N.D."/>
            <person name="Perteguer M.J."/>
        </authorList>
    </citation>
    <scope>NUCLEOTIDE SEQUENCE [LARGE SCALE GENOMIC DNA]</scope>
    <source>
        <strain evidence="2">AL3</strain>
        <tissue evidence="2">Liver</tissue>
    </source>
</reference>
<evidence type="ECO:0008006" key="4">
    <source>
        <dbReference type="Google" id="ProtNLM"/>
    </source>
</evidence>
<sequence length="312" mass="35387">MPTPRRIRLFIRYSLFNICCLFAAEHPSSEYKNSTVTVRNFIDSLFKELNTNDDDILSAEELIQMRDIVLQHSANPTDEVALDATGNVRRKDFAQFLRSVSKNVFAAIFDGYTDKRRLEQEETNAYFDEAASDVHSEVDYNEGDNENGSSLIPIIPTSNSIPIHDRSDAMAVILSHTRNTTVLTDVDINGDQFVDIAEAFQYVDQFPVVKSHLAFLKSFEKNAQFDGLLNSTGLLSFMADILIQCEMSSDKVLEGCDRLRWKTVEREVSLPRLPNDLLSLISFVLHTVPNTYIAPPPKPSRTTDFSFLLWMT</sequence>
<protein>
    <recommendedName>
        <fullName evidence="4">Calmodulin</fullName>
    </recommendedName>
</protein>
<dbReference type="AlphaFoldDB" id="A0ABD6EIZ5"/>
<dbReference type="InterPro" id="IPR011992">
    <property type="entry name" value="EF-hand-dom_pair"/>
</dbReference>
<feature type="chain" id="PRO_5044787221" description="Calmodulin" evidence="1">
    <location>
        <begin position="24"/>
        <end position="312"/>
    </location>
</feature>
<dbReference type="Proteomes" id="UP001608902">
    <property type="component" value="Unassembled WGS sequence"/>
</dbReference>
<dbReference type="EMBL" id="JBGFUD010001422">
    <property type="protein sequence ID" value="MFH4976260.1"/>
    <property type="molecule type" value="Genomic_DNA"/>
</dbReference>
<feature type="signal peptide" evidence="1">
    <location>
        <begin position="1"/>
        <end position="23"/>
    </location>
</feature>
<evidence type="ECO:0000313" key="3">
    <source>
        <dbReference type="Proteomes" id="UP001608902"/>
    </source>
</evidence>
<keyword evidence="3" id="KW-1185">Reference proteome</keyword>
<comment type="caution">
    <text evidence="2">The sequence shown here is derived from an EMBL/GenBank/DDBJ whole genome shotgun (WGS) entry which is preliminary data.</text>
</comment>
<accession>A0ABD6EIZ5</accession>
<organism evidence="2 3">
    <name type="scientific">Gnathostoma spinigerum</name>
    <dbReference type="NCBI Taxonomy" id="75299"/>
    <lineage>
        <taxon>Eukaryota</taxon>
        <taxon>Metazoa</taxon>
        <taxon>Ecdysozoa</taxon>
        <taxon>Nematoda</taxon>
        <taxon>Chromadorea</taxon>
        <taxon>Rhabditida</taxon>
        <taxon>Spirurina</taxon>
        <taxon>Gnathostomatomorpha</taxon>
        <taxon>Gnathostomatoidea</taxon>
        <taxon>Gnathostomatidae</taxon>
        <taxon>Gnathostoma</taxon>
    </lineage>
</organism>
<proteinExistence type="predicted"/>
<gene>
    <name evidence="2" type="ORF">AB6A40_002969</name>
</gene>
<evidence type="ECO:0000256" key="1">
    <source>
        <dbReference type="SAM" id="SignalP"/>
    </source>
</evidence>
<name>A0ABD6EIZ5_9BILA</name>
<evidence type="ECO:0000313" key="2">
    <source>
        <dbReference type="EMBL" id="MFH4976260.1"/>
    </source>
</evidence>
<dbReference type="SUPFAM" id="SSF47473">
    <property type="entry name" value="EF-hand"/>
    <property type="match status" value="1"/>
</dbReference>